<gene>
    <name evidence="3" type="ORF">FVP33_07240</name>
</gene>
<accession>A0A5C8UUT1</accession>
<feature type="binding site" evidence="1">
    <location>
        <position position="104"/>
    </location>
    <ligand>
        <name>Mn(2+)</name>
        <dbReference type="ChEBI" id="CHEBI:29035"/>
        <label>2</label>
    </ligand>
</feature>
<feature type="domain" description="Peptidase M20 dimerisation" evidence="2">
    <location>
        <begin position="188"/>
        <end position="279"/>
    </location>
</feature>
<dbReference type="PANTHER" id="PTHR11014">
    <property type="entry name" value="PEPTIDASE M20 FAMILY MEMBER"/>
    <property type="match status" value="1"/>
</dbReference>
<dbReference type="InterPro" id="IPR002933">
    <property type="entry name" value="Peptidase_M20"/>
</dbReference>
<dbReference type="PANTHER" id="PTHR11014:SF63">
    <property type="entry name" value="METALLOPEPTIDASE, PUTATIVE (AFU_ORTHOLOGUE AFUA_6G09600)-RELATED"/>
    <property type="match status" value="1"/>
</dbReference>
<comment type="caution">
    <text evidence="3">The sequence shown here is derived from an EMBL/GenBank/DDBJ whole genome shotgun (WGS) entry which is preliminary data.</text>
</comment>
<dbReference type="GO" id="GO:0046872">
    <property type="term" value="F:metal ion binding"/>
    <property type="evidence" value="ECO:0007669"/>
    <property type="project" value="UniProtKB-KW"/>
</dbReference>
<organism evidence="3 4">
    <name type="scientific">Lacisediminihabitans profunda</name>
    <dbReference type="NCBI Taxonomy" id="2594790"/>
    <lineage>
        <taxon>Bacteria</taxon>
        <taxon>Bacillati</taxon>
        <taxon>Actinomycetota</taxon>
        <taxon>Actinomycetes</taxon>
        <taxon>Micrococcales</taxon>
        <taxon>Microbacteriaceae</taxon>
        <taxon>Lacisediminihabitans</taxon>
    </lineage>
</organism>
<dbReference type="PIRSF" id="PIRSF005962">
    <property type="entry name" value="Pept_M20D_amidohydro"/>
    <property type="match status" value="1"/>
</dbReference>
<feature type="binding site" evidence="1">
    <location>
        <position position="372"/>
    </location>
    <ligand>
        <name>Mn(2+)</name>
        <dbReference type="ChEBI" id="CHEBI:29035"/>
        <label>2</label>
    </ligand>
</feature>
<evidence type="ECO:0000313" key="3">
    <source>
        <dbReference type="EMBL" id="TXN31348.1"/>
    </source>
</evidence>
<keyword evidence="1" id="KW-0464">Manganese</keyword>
<dbReference type="GO" id="GO:0010179">
    <property type="term" value="F:IAA-Ala conjugate hydrolase activity"/>
    <property type="evidence" value="ECO:0007669"/>
    <property type="project" value="TreeGrafter"/>
</dbReference>
<dbReference type="Pfam" id="PF07687">
    <property type="entry name" value="M20_dimer"/>
    <property type="match status" value="1"/>
</dbReference>
<dbReference type="Pfam" id="PF01546">
    <property type="entry name" value="Peptidase_M20"/>
    <property type="match status" value="1"/>
</dbReference>
<evidence type="ECO:0000313" key="4">
    <source>
        <dbReference type="Proteomes" id="UP000321379"/>
    </source>
</evidence>
<evidence type="ECO:0000256" key="1">
    <source>
        <dbReference type="PIRSR" id="PIRSR005962-1"/>
    </source>
</evidence>
<name>A0A5C8UUT1_9MICO</name>
<dbReference type="SUPFAM" id="SSF55031">
    <property type="entry name" value="Bacterial exopeptidase dimerisation domain"/>
    <property type="match status" value="1"/>
</dbReference>
<dbReference type="InterPro" id="IPR017439">
    <property type="entry name" value="Amidohydrolase"/>
</dbReference>
<keyword evidence="3" id="KW-0378">Hydrolase</keyword>
<sequence>MDLRELAVEAANYREPLRSIRRDIHRRPELGLDLPQTLARVLASISELGLETHQSPSISSAVVRIVGDLPGPTVVLRADLDALALTEDSGEEFTSDIPGRMHACGHDLHAAIGVGAIHLLATHKDRLAGEVLFLFQPGEEGDNGADRMLEEGALELARGELVGAYAVHVTTAAPSGVVSTRPGPLMAGSAILDVTLRGAGGHGSAPHLALDPNQALAEIVTGLQTMVTRRFNAFDPVIVTVGWIRGGEEGTNNVIPSTSSFGATVRTFSLESLANVERFSRELVEGIAAAHGLTADVEFLSVTEPVVNAAEHAALAERVAVEMFGPDGYREMPTPIGGAEDFAAILGAVPGAFVFVGACPPELDPATAPYNHSNLARFDDGVLPAAAAYLAALAFARLDEVAGG</sequence>
<keyword evidence="4" id="KW-1185">Reference proteome</keyword>
<dbReference type="Proteomes" id="UP000321379">
    <property type="component" value="Unassembled WGS sequence"/>
</dbReference>
<feature type="binding site" evidence="1">
    <location>
        <position position="106"/>
    </location>
    <ligand>
        <name>Mn(2+)</name>
        <dbReference type="ChEBI" id="CHEBI:29035"/>
        <label>2</label>
    </ligand>
</feature>
<dbReference type="InterPro" id="IPR036264">
    <property type="entry name" value="Bact_exopeptidase_dim_dom"/>
</dbReference>
<dbReference type="SUPFAM" id="SSF53187">
    <property type="entry name" value="Zn-dependent exopeptidases"/>
    <property type="match status" value="1"/>
</dbReference>
<dbReference type="Gene3D" id="3.30.70.360">
    <property type="match status" value="1"/>
</dbReference>
<evidence type="ECO:0000259" key="2">
    <source>
        <dbReference type="Pfam" id="PF07687"/>
    </source>
</evidence>
<feature type="binding site" evidence="1">
    <location>
        <position position="168"/>
    </location>
    <ligand>
        <name>Mn(2+)</name>
        <dbReference type="ChEBI" id="CHEBI:29035"/>
        <label>2</label>
    </ligand>
</feature>
<dbReference type="EMBL" id="VRMG01000005">
    <property type="protein sequence ID" value="TXN31348.1"/>
    <property type="molecule type" value="Genomic_DNA"/>
</dbReference>
<reference evidence="3 4" key="1">
    <citation type="submission" date="2019-08" db="EMBL/GenBank/DDBJ databases">
        <title>Bacterial whole genome sequence for Glaciihabitans sp. CHu50b-6-2.</title>
        <authorList>
            <person name="Jin L."/>
        </authorList>
    </citation>
    <scope>NUCLEOTIDE SEQUENCE [LARGE SCALE GENOMIC DNA]</scope>
    <source>
        <strain evidence="3 4">CHu50b-6-2</strain>
    </source>
</reference>
<comment type="cofactor">
    <cofactor evidence="1">
        <name>Mn(2+)</name>
        <dbReference type="ChEBI" id="CHEBI:29035"/>
    </cofactor>
    <text evidence="1">The Mn(2+) ion enhances activity.</text>
</comment>
<dbReference type="AlphaFoldDB" id="A0A5C8UUT1"/>
<dbReference type="InterPro" id="IPR011650">
    <property type="entry name" value="Peptidase_M20_dimer"/>
</dbReference>
<dbReference type="CDD" id="cd03886">
    <property type="entry name" value="M20_Acy1"/>
    <property type="match status" value="1"/>
</dbReference>
<feature type="binding site" evidence="1">
    <location>
        <position position="140"/>
    </location>
    <ligand>
        <name>Mn(2+)</name>
        <dbReference type="ChEBI" id="CHEBI:29035"/>
        <label>2</label>
    </ligand>
</feature>
<dbReference type="RefSeq" id="WP_147782935.1">
    <property type="nucleotide sequence ID" value="NZ_VRMG01000005.1"/>
</dbReference>
<dbReference type="Gene3D" id="3.40.630.10">
    <property type="entry name" value="Zn peptidases"/>
    <property type="match status" value="1"/>
</dbReference>
<proteinExistence type="predicted"/>
<keyword evidence="1" id="KW-0479">Metal-binding</keyword>
<dbReference type="GO" id="GO:0009850">
    <property type="term" value="P:auxin metabolic process"/>
    <property type="evidence" value="ECO:0007669"/>
    <property type="project" value="TreeGrafter"/>
</dbReference>
<protein>
    <submittedName>
        <fullName evidence="3">Amidohydrolase</fullName>
    </submittedName>
</protein>
<dbReference type="NCBIfam" id="TIGR01891">
    <property type="entry name" value="amidohydrolases"/>
    <property type="match status" value="1"/>
</dbReference>